<reference evidence="8 9" key="1">
    <citation type="submission" date="2018-07" db="EMBL/GenBank/DDBJ databases">
        <title>Genomic Encyclopedia of Type Strains, Phase IV (KMG-IV): sequencing the most valuable type-strain genomes for metagenomic binning, comparative biology and taxonomic classification.</title>
        <authorList>
            <person name="Goeker M."/>
        </authorList>
    </citation>
    <scope>NUCLEOTIDE SEQUENCE [LARGE SCALE GENOMIC DNA]</scope>
    <source>
        <strain evidence="8 9">DSM 4134</strain>
    </source>
</reference>
<dbReference type="InterPro" id="IPR057739">
    <property type="entry name" value="Glyco_hydro_29_N"/>
</dbReference>
<organism evidence="8 9">
    <name type="scientific">Marinoscillum furvescens DSM 4134</name>
    <dbReference type="NCBI Taxonomy" id="1122208"/>
    <lineage>
        <taxon>Bacteria</taxon>
        <taxon>Pseudomonadati</taxon>
        <taxon>Bacteroidota</taxon>
        <taxon>Cytophagia</taxon>
        <taxon>Cytophagales</taxon>
        <taxon>Reichenbachiellaceae</taxon>
        <taxon>Marinoscillum</taxon>
    </lineage>
</organism>
<dbReference type="Gene3D" id="3.20.20.80">
    <property type="entry name" value="Glycosidases"/>
    <property type="match status" value="1"/>
</dbReference>
<dbReference type="InterPro" id="IPR017853">
    <property type="entry name" value="GH"/>
</dbReference>
<dbReference type="GO" id="GO:0006004">
    <property type="term" value="P:fucose metabolic process"/>
    <property type="evidence" value="ECO:0007669"/>
    <property type="project" value="TreeGrafter"/>
</dbReference>
<dbReference type="EC" id="3.2.1.51" evidence="2"/>
<evidence type="ECO:0000256" key="5">
    <source>
        <dbReference type="ARBA" id="ARBA00023295"/>
    </source>
</evidence>
<dbReference type="Proteomes" id="UP000256779">
    <property type="component" value="Unassembled WGS sequence"/>
</dbReference>
<dbReference type="PANTHER" id="PTHR10030:SF37">
    <property type="entry name" value="ALPHA-L-FUCOSIDASE-RELATED"/>
    <property type="match status" value="1"/>
</dbReference>
<evidence type="ECO:0000256" key="2">
    <source>
        <dbReference type="ARBA" id="ARBA00012662"/>
    </source>
</evidence>
<proteinExistence type="inferred from homology"/>
<dbReference type="GO" id="GO:0004560">
    <property type="term" value="F:alpha-L-fucosidase activity"/>
    <property type="evidence" value="ECO:0007669"/>
    <property type="project" value="InterPro"/>
</dbReference>
<keyword evidence="4" id="KW-0378">Hydrolase</keyword>
<dbReference type="Pfam" id="PF16757">
    <property type="entry name" value="Fucosidase_C"/>
    <property type="match status" value="1"/>
</dbReference>
<evidence type="ECO:0000256" key="4">
    <source>
        <dbReference type="ARBA" id="ARBA00022801"/>
    </source>
</evidence>
<dbReference type="SMART" id="SM00812">
    <property type="entry name" value="Alpha_L_fucos"/>
    <property type="match status" value="1"/>
</dbReference>
<dbReference type="Pfam" id="PF01120">
    <property type="entry name" value="Alpha_L_fucos"/>
    <property type="match status" value="1"/>
</dbReference>
<comment type="similarity">
    <text evidence="1">Belongs to the glycosyl hydrolase 29 family.</text>
</comment>
<protein>
    <recommendedName>
        <fullName evidence="2">alpha-L-fucosidase</fullName>
        <ecNumber evidence="2">3.2.1.51</ecNumber>
    </recommendedName>
</protein>
<gene>
    <name evidence="8" type="ORF">C7460_11411</name>
</gene>
<dbReference type="SUPFAM" id="SSF51445">
    <property type="entry name" value="(Trans)glycosidases"/>
    <property type="match status" value="1"/>
</dbReference>
<dbReference type="InterPro" id="IPR000933">
    <property type="entry name" value="Glyco_hydro_29"/>
</dbReference>
<evidence type="ECO:0000256" key="3">
    <source>
        <dbReference type="ARBA" id="ARBA00022729"/>
    </source>
</evidence>
<evidence type="ECO:0000313" key="9">
    <source>
        <dbReference type="Proteomes" id="UP000256779"/>
    </source>
</evidence>
<evidence type="ECO:0000259" key="7">
    <source>
        <dbReference type="Pfam" id="PF16757"/>
    </source>
</evidence>
<name>A0A3D9L0K7_MARFU</name>
<evidence type="ECO:0000313" key="8">
    <source>
        <dbReference type="EMBL" id="RED96553.1"/>
    </source>
</evidence>
<dbReference type="EMBL" id="QREG01000014">
    <property type="protein sequence ID" value="RED96553.1"/>
    <property type="molecule type" value="Genomic_DNA"/>
</dbReference>
<dbReference type="InterPro" id="IPR013780">
    <property type="entry name" value="Glyco_hydro_b"/>
</dbReference>
<dbReference type="Gene3D" id="2.60.40.1180">
    <property type="entry name" value="Golgi alpha-mannosidase II"/>
    <property type="match status" value="1"/>
</dbReference>
<sequence length="514" mass="58713">MRNCHDTRNYIDMNKQLLLCLLHVLVLSGCQHKTPDTSRISQQINAYEPDWSSLRKHQSPEWLDGMKFGMYFHWGPATVIGADQSMTRLEAIEQWKAEEFSAEAWVDLIQASGAQFGGPVAWHGCGLLNWDSDITEWNSTEKGPKKDIYGSLATELRKRNMPVISSFHTGRFYDRMWGKISKSNTTYLSPTEDHSTYATRNGGRMSNVIFDAWYARITEAITKYQPDMIWFDTGFGGTVGPELRKQLYKGRLLQDSLVRIGGLSEEYQQRLISFYFNKGIEWNKEVEVFYKSHDIPPGIGMRDIENGNLVGLQYDPWIADIDMSHHYDWSPTWFYNPKNPIKDANMLVDMLVDMTSKNGRMLLNVPPLADGSFHEDVTKELYAMGDWLELNGEAIYGTIPWTFYGEGPTEVTLPGHHGQGKNRGQNIPRYTSKDIRFTQKGKILYAILLEWPGQQAHIKTLGTEGKLHPNTIRNVRLLGSEAPISWEHTPGALVVNLPAQKPCDFAQVIRIERN</sequence>
<dbReference type="GO" id="GO:0016139">
    <property type="term" value="P:glycoside catabolic process"/>
    <property type="evidence" value="ECO:0007669"/>
    <property type="project" value="TreeGrafter"/>
</dbReference>
<dbReference type="AlphaFoldDB" id="A0A3D9L0K7"/>
<dbReference type="PROSITE" id="PS51257">
    <property type="entry name" value="PROKAR_LIPOPROTEIN"/>
    <property type="match status" value="1"/>
</dbReference>
<dbReference type="GO" id="GO:0005764">
    <property type="term" value="C:lysosome"/>
    <property type="evidence" value="ECO:0007669"/>
    <property type="project" value="TreeGrafter"/>
</dbReference>
<keyword evidence="5" id="KW-0326">Glycosidase</keyword>
<feature type="domain" description="Glycoside hydrolase family 29 N-terminal" evidence="6">
    <location>
        <begin position="41"/>
        <end position="393"/>
    </location>
</feature>
<keyword evidence="3" id="KW-0732">Signal</keyword>
<accession>A0A3D9L0K7</accession>
<dbReference type="InterPro" id="IPR031919">
    <property type="entry name" value="Fucosidase_C"/>
</dbReference>
<dbReference type="OrthoDB" id="107551at2"/>
<feature type="domain" description="Alpha-L-fucosidase C-terminal" evidence="7">
    <location>
        <begin position="432"/>
        <end position="512"/>
    </location>
</feature>
<comment type="caution">
    <text evidence="8">The sequence shown here is derived from an EMBL/GenBank/DDBJ whole genome shotgun (WGS) entry which is preliminary data.</text>
</comment>
<dbReference type="PANTHER" id="PTHR10030">
    <property type="entry name" value="ALPHA-L-FUCOSIDASE"/>
    <property type="match status" value="1"/>
</dbReference>
<evidence type="ECO:0000256" key="1">
    <source>
        <dbReference type="ARBA" id="ARBA00007951"/>
    </source>
</evidence>
<evidence type="ECO:0000259" key="6">
    <source>
        <dbReference type="Pfam" id="PF01120"/>
    </source>
</evidence>
<keyword evidence="9" id="KW-1185">Reference proteome</keyword>